<dbReference type="Proteomes" id="UP000011200">
    <property type="component" value="Chromosome"/>
</dbReference>
<dbReference type="InterPro" id="IPR058593">
    <property type="entry name" value="ARB_07466-like_C"/>
</dbReference>
<evidence type="ECO:0000313" key="2">
    <source>
        <dbReference type="EMBL" id="AWT51715.1"/>
    </source>
</evidence>
<dbReference type="Pfam" id="PF26571">
    <property type="entry name" value="VldE"/>
    <property type="match status" value="1"/>
</dbReference>
<accession>A0A2U9PJ70</accession>
<feature type="domain" description="ARB-07466-like C-terminal" evidence="1">
    <location>
        <begin position="109"/>
        <end position="201"/>
    </location>
</feature>
<reference evidence="2 3" key="1">
    <citation type="journal article" date="2013" name="Genome Announc.">
        <title>Draft genome sequence of MKD8, a conjugal recipient Mycobacterium smegmatis strain.</title>
        <authorList>
            <person name="Gray T.A."/>
            <person name="Palumbo M.J."/>
            <person name="Derbyshire K.M."/>
        </authorList>
    </citation>
    <scope>NUCLEOTIDE SEQUENCE [LARGE SCALE GENOMIC DNA]</scope>
    <source>
        <strain evidence="2 3">MKD8</strain>
    </source>
</reference>
<reference evidence="3" key="2">
    <citation type="submission" date="2018-03" db="EMBL/GenBank/DDBJ databases">
        <authorList>
            <person name="Derbyshire K."/>
            <person name="Gray T.A."/>
            <person name="Champion M."/>
        </authorList>
    </citation>
    <scope>NUCLEOTIDE SEQUENCE [LARGE SCALE GENOMIC DNA]</scope>
    <source>
        <strain evidence="3">MKD8</strain>
    </source>
</reference>
<sequence>MLRVGRHSLASPRRRKPSAVAAAVIAPAAVFFAVGGDVNPFPAEPDVKPAAAPEGTGQPVPGMELIAAGPAANPSATPAGVSAGAEPATASRWRVLNIPKLLPAGRAPESGLQVKTILAARSVSADFPEIQQIGGVRADALRWHPNGLALDVMIPNPSSPAGIALGNEIVAYALKNAERFALQDCIWRDTYYTPSGARKGSYGHYDHVHITTKGGGYPSGGEVYLR</sequence>
<protein>
    <recommendedName>
        <fullName evidence="1">ARB-07466-like C-terminal domain-containing protein</fullName>
    </recommendedName>
</protein>
<gene>
    <name evidence="2" type="ORF">D806_007240</name>
</gene>
<proteinExistence type="predicted"/>
<evidence type="ECO:0000259" key="1">
    <source>
        <dbReference type="Pfam" id="PF26571"/>
    </source>
</evidence>
<dbReference type="AlphaFoldDB" id="A0A2U9PJ70"/>
<dbReference type="EMBL" id="CP027541">
    <property type="protein sequence ID" value="AWT51715.1"/>
    <property type="molecule type" value="Genomic_DNA"/>
</dbReference>
<name>A0A2U9PJ70_MYCSE</name>
<evidence type="ECO:0000313" key="3">
    <source>
        <dbReference type="Proteomes" id="UP000011200"/>
    </source>
</evidence>
<organism evidence="2 3">
    <name type="scientific">Mycolicibacterium smegmatis (strain MKD8)</name>
    <name type="common">Mycobacterium smegmatis</name>
    <dbReference type="NCBI Taxonomy" id="1214915"/>
    <lineage>
        <taxon>Bacteria</taxon>
        <taxon>Bacillati</taxon>
        <taxon>Actinomycetota</taxon>
        <taxon>Actinomycetes</taxon>
        <taxon>Mycobacteriales</taxon>
        <taxon>Mycobacteriaceae</taxon>
        <taxon>Mycolicibacterium</taxon>
    </lineage>
</organism>